<dbReference type="PANTHER" id="PTHR43976">
    <property type="entry name" value="SHORT CHAIN DEHYDROGENASE"/>
    <property type="match status" value="1"/>
</dbReference>
<dbReference type="OrthoDB" id="1274115at2759"/>
<dbReference type="PANTHER" id="PTHR43976:SF16">
    <property type="entry name" value="SHORT-CHAIN DEHYDROGENASE_REDUCTASE FAMILY PROTEIN"/>
    <property type="match status" value="1"/>
</dbReference>
<dbReference type="Gene3D" id="3.40.50.720">
    <property type="entry name" value="NAD(P)-binding Rossmann-like Domain"/>
    <property type="match status" value="1"/>
</dbReference>
<name>A0A371CKA6_9APHY</name>
<dbReference type="InterPro" id="IPR002347">
    <property type="entry name" value="SDR_fam"/>
</dbReference>
<dbReference type="STRING" id="139420.A0A371CKA6"/>
<evidence type="ECO:0000256" key="1">
    <source>
        <dbReference type="ARBA" id="ARBA00006484"/>
    </source>
</evidence>
<keyword evidence="5" id="KW-1185">Reference proteome</keyword>
<dbReference type="SUPFAM" id="SSF51735">
    <property type="entry name" value="NAD(P)-binding Rossmann-fold domains"/>
    <property type="match status" value="1"/>
</dbReference>
<sequence length="292" mass="31678">MSSPRVWLITGASTGFGLEMTRTALAHGDKVVATLRKPAVLADFASKYPSSQLLVVKLDVTNQQEIKEAFQKAKAAFGRVDVVFNNAGIVVSGETEGVPEESARRMFETNFWGAVNVSLEAVRIFRDENKPQGGHLIQNTGSTGFISLPLMGFYGATKRALEGITDTLHKEVSPKWNIKFTSIEPGAFPTELGTNGEMIAQPQAYADPSMPTSLMRQAFANPEAGSDALAFGFNDTAKAVQKVFELTRLASPPLRLPLGRDAVKFLSDTAAEYLKVVEEYASWSDNLAIEAK</sequence>
<dbReference type="CDD" id="cd05374">
    <property type="entry name" value="17beta-HSD-like_SDR_c"/>
    <property type="match status" value="1"/>
</dbReference>
<dbReference type="AlphaFoldDB" id="A0A371CKA6"/>
<keyword evidence="2" id="KW-0560">Oxidoreductase</keyword>
<dbReference type="InterPro" id="IPR036291">
    <property type="entry name" value="NAD(P)-bd_dom_sf"/>
</dbReference>
<evidence type="ECO:0000256" key="3">
    <source>
        <dbReference type="RuleBase" id="RU000363"/>
    </source>
</evidence>
<protein>
    <submittedName>
        <fullName evidence="4">NAD(P)-binding protein</fullName>
    </submittedName>
</protein>
<dbReference type="PRINTS" id="PR00080">
    <property type="entry name" value="SDRFAMILY"/>
</dbReference>
<dbReference type="GO" id="GO:0016491">
    <property type="term" value="F:oxidoreductase activity"/>
    <property type="evidence" value="ECO:0007669"/>
    <property type="project" value="UniProtKB-KW"/>
</dbReference>
<dbReference type="Pfam" id="PF00106">
    <property type="entry name" value="adh_short"/>
    <property type="match status" value="1"/>
</dbReference>
<reference evidence="4 5" key="1">
    <citation type="journal article" date="2018" name="Biotechnol. Biofuels">
        <title>Integrative visual omics of the white-rot fungus Polyporus brumalis exposes the biotechnological potential of its oxidative enzymes for delignifying raw plant biomass.</title>
        <authorList>
            <person name="Miyauchi S."/>
            <person name="Rancon A."/>
            <person name="Drula E."/>
            <person name="Hage H."/>
            <person name="Chaduli D."/>
            <person name="Favel A."/>
            <person name="Grisel S."/>
            <person name="Henrissat B."/>
            <person name="Herpoel-Gimbert I."/>
            <person name="Ruiz-Duenas F.J."/>
            <person name="Chevret D."/>
            <person name="Hainaut M."/>
            <person name="Lin J."/>
            <person name="Wang M."/>
            <person name="Pangilinan J."/>
            <person name="Lipzen A."/>
            <person name="Lesage-Meessen L."/>
            <person name="Navarro D."/>
            <person name="Riley R."/>
            <person name="Grigoriev I.V."/>
            <person name="Zhou S."/>
            <person name="Raouche S."/>
            <person name="Rosso M.N."/>
        </authorList>
    </citation>
    <scope>NUCLEOTIDE SEQUENCE [LARGE SCALE GENOMIC DNA]</scope>
    <source>
        <strain evidence="4 5">BRFM 1820</strain>
    </source>
</reference>
<comment type="similarity">
    <text evidence="1 3">Belongs to the short-chain dehydrogenases/reductases (SDR) family.</text>
</comment>
<evidence type="ECO:0000313" key="4">
    <source>
        <dbReference type="EMBL" id="RDX40713.1"/>
    </source>
</evidence>
<evidence type="ECO:0000313" key="5">
    <source>
        <dbReference type="Proteomes" id="UP000256964"/>
    </source>
</evidence>
<dbReference type="PRINTS" id="PR00081">
    <property type="entry name" value="GDHRDH"/>
</dbReference>
<dbReference type="InterPro" id="IPR051911">
    <property type="entry name" value="SDR_oxidoreductase"/>
</dbReference>
<accession>A0A371CKA6</accession>
<evidence type="ECO:0000256" key="2">
    <source>
        <dbReference type="ARBA" id="ARBA00023002"/>
    </source>
</evidence>
<dbReference type="Proteomes" id="UP000256964">
    <property type="component" value="Unassembled WGS sequence"/>
</dbReference>
<proteinExistence type="inferred from homology"/>
<organism evidence="4 5">
    <name type="scientific">Lentinus brumalis</name>
    <dbReference type="NCBI Taxonomy" id="2498619"/>
    <lineage>
        <taxon>Eukaryota</taxon>
        <taxon>Fungi</taxon>
        <taxon>Dikarya</taxon>
        <taxon>Basidiomycota</taxon>
        <taxon>Agaricomycotina</taxon>
        <taxon>Agaricomycetes</taxon>
        <taxon>Polyporales</taxon>
        <taxon>Polyporaceae</taxon>
        <taxon>Lentinus</taxon>
    </lineage>
</organism>
<gene>
    <name evidence="4" type="ORF">OH76DRAFT_1476089</name>
</gene>
<dbReference type="EMBL" id="KZ857540">
    <property type="protein sequence ID" value="RDX40713.1"/>
    <property type="molecule type" value="Genomic_DNA"/>
</dbReference>